<dbReference type="SMART" id="SM00849">
    <property type="entry name" value="Lactamase_B"/>
    <property type="match status" value="1"/>
</dbReference>
<organism evidence="7 8">
    <name type="scientific">Pseudomonas cavernicola</name>
    <dbReference type="NCBI Taxonomy" id="2320866"/>
    <lineage>
        <taxon>Bacteria</taxon>
        <taxon>Pseudomonadati</taxon>
        <taxon>Pseudomonadota</taxon>
        <taxon>Gammaproteobacteria</taxon>
        <taxon>Pseudomonadales</taxon>
        <taxon>Pseudomonadaceae</taxon>
        <taxon>Pseudomonas</taxon>
    </lineage>
</organism>
<evidence type="ECO:0000256" key="5">
    <source>
        <dbReference type="SAM" id="SignalP"/>
    </source>
</evidence>
<dbReference type="InterPro" id="IPR038536">
    <property type="entry name" value="Alkyl/aryl-sulf_dimr_sf"/>
</dbReference>
<dbReference type="SUPFAM" id="SSF55718">
    <property type="entry name" value="SCP-like"/>
    <property type="match status" value="1"/>
</dbReference>
<dbReference type="Gene3D" id="1.25.40.880">
    <property type="entry name" value="Alkyl sulfatase, dimerisation domain"/>
    <property type="match status" value="1"/>
</dbReference>
<dbReference type="InterPro" id="IPR036866">
    <property type="entry name" value="RibonucZ/Hydroxyglut_hydro"/>
</dbReference>
<dbReference type="Pfam" id="PF00753">
    <property type="entry name" value="Lactamase_B"/>
    <property type="match status" value="1"/>
</dbReference>
<feature type="domain" description="Metallo-beta-lactamase" evidence="6">
    <location>
        <begin position="132"/>
        <end position="355"/>
    </location>
</feature>
<dbReference type="InterPro" id="IPR029228">
    <property type="entry name" value="Alkyl_sulf_dimr"/>
</dbReference>
<dbReference type="GO" id="GO:0018741">
    <property type="term" value="F:linear primary-alkylsulfatase activity"/>
    <property type="evidence" value="ECO:0007669"/>
    <property type="project" value="InterPro"/>
</dbReference>
<dbReference type="AlphaFoldDB" id="A0A418XF03"/>
<accession>A0A418XF03</accession>
<dbReference type="PANTHER" id="PTHR43223:SF1">
    <property type="entry name" value="ALKYL_ARYL-SULFATASE BDS1"/>
    <property type="match status" value="1"/>
</dbReference>
<gene>
    <name evidence="7" type="ORF">D3879_15575</name>
</gene>
<keyword evidence="1" id="KW-0479">Metal-binding</keyword>
<dbReference type="Gene3D" id="3.60.15.30">
    <property type="entry name" value="Metallo-beta-lactamase domain"/>
    <property type="match status" value="1"/>
</dbReference>
<evidence type="ECO:0000256" key="3">
    <source>
        <dbReference type="ARBA" id="ARBA00022833"/>
    </source>
</evidence>
<dbReference type="InterPro" id="IPR044097">
    <property type="entry name" value="Bds1/SdsA1_MBL-fold"/>
</dbReference>
<comment type="similarity">
    <text evidence="4">Belongs to the metallo-beta-lactamase superfamily. Type III sulfatase family.</text>
</comment>
<name>A0A418XF03_9PSED</name>
<dbReference type="OrthoDB" id="9815874at2"/>
<dbReference type="Pfam" id="PF14864">
    <property type="entry name" value="Alkyl_sulf_C"/>
    <property type="match status" value="1"/>
</dbReference>
<proteinExistence type="inferred from homology"/>
<dbReference type="RefSeq" id="WP_119955216.1">
    <property type="nucleotide sequence ID" value="NZ_QYUR01000003.1"/>
</dbReference>
<keyword evidence="3" id="KW-0862">Zinc</keyword>
<keyword evidence="5" id="KW-0732">Signal</keyword>
<evidence type="ECO:0000256" key="4">
    <source>
        <dbReference type="ARBA" id="ARBA00033751"/>
    </source>
</evidence>
<evidence type="ECO:0000256" key="2">
    <source>
        <dbReference type="ARBA" id="ARBA00022801"/>
    </source>
</evidence>
<evidence type="ECO:0000256" key="1">
    <source>
        <dbReference type="ARBA" id="ARBA00022723"/>
    </source>
</evidence>
<dbReference type="PANTHER" id="PTHR43223">
    <property type="entry name" value="ALKYL/ARYL-SULFATASE"/>
    <property type="match status" value="1"/>
</dbReference>
<dbReference type="Gene3D" id="3.30.1050.10">
    <property type="entry name" value="SCP2 sterol-binding domain"/>
    <property type="match status" value="1"/>
</dbReference>
<dbReference type="CDD" id="cd07710">
    <property type="entry name" value="arylsulfatase_Sdsa1-like_MBL-fold"/>
    <property type="match status" value="1"/>
</dbReference>
<dbReference type="SUPFAM" id="SSF56281">
    <property type="entry name" value="Metallo-hydrolase/oxidoreductase"/>
    <property type="match status" value="1"/>
</dbReference>
<evidence type="ECO:0000313" key="7">
    <source>
        <dbReference type="EMBL" id="RJG11085.1"/>
    </source>
</evidence>
<evidence type="ECO:0000313" key="8">
    <source>
        <dbReference type="Proteomes" id="UP000284021"/>
    </source>
</evidence>
<dbReference type="FunFam" id="3.60.15.30:FF:000001">
    <property type="entry name" value="Alkyl/aryl-sulfatase BDS1"/>
    <property type="match status" value="1"/>
</dbReference>
<dbReference type="InterPro" id="IPR029229">
    <property type="entry name" value="Alkyl_sulf_C"/>
</dbReference>
<dbReference type="GO" id="GO:0018909">
    <property type="term" value="P:dodecyl sulfate metabolic process"/>
    <property type="evidence" value="ECO:0007669"/>
    <property type="project" value="InterPro"/>
</dbReference>
<dbReference type="EMBL" id="QYUR01000003">
    <property type="protein sequence ID" value="RJG11085.1"/>
    <property type="molecule type" value="Genomic_DNA"/>
</dbReference>
<feature type="chain" id="PRO_5019192398" evidence="5">
    <location>
        <begin position="29"/>
        <end position="662"/>
    </location>
</feature>
<reference evidence="7 8" key="1">
    <citation type="submission" date="2018-09" db="EMBL/GenBank/DDBJ databases">
        <authorList>
            <person name="Zhu H."/>
        </authorList>
    </citation>
    <scope>NUCLEOTIDE SEQUENCE [LARGE SCALE GENOMIC DNA]</scope>
    <source>
        <strain evidence="7 8">K1S02-6</strain>
    </source>
</reference>
<dbReference type="GO" id="GO:0046983">
    <property type="term" value="F:protein dimerization activity"/>
    <property type="evidence" value="ECO:0007669"/>
    <property type="project" value="InterPro"/>
</dbReference>
<feature type="signal peptide" evidence="5">
    <location>
        <begin position="1"/>
        <end position="28"/>
    </location>
</feature>
<protein>
    <submittedName>
        <fullName evidence="7">MBL fold metallo-hydrolase</fullName>
    </submittedName>
</protein>
<dbReference type="Pfam" id="PF14863">
    <property type="entry name" value="Alkyl_sulf_dimr"/>
    <property type="match status" value="1"/>
</dbReference>
<keyword evidence="2 7" id="KW-0378">Hydrolase</keyword>
<comment type="caution">
    <text evidence="7">The sequence shown here is derived from an EMBL/GenBank/DDBJ whole genome shotgun (WGS) entry which is preliminary data.</text>
</comment>
<dbReference type="GO" id="GO:0046872">
    <property type="term" value="F:metal ion binding"/>
    <property type="evidence" value="ECO:0007669"/>
    <property type="project" value="UniProtKB-KW"/>
</dbReference>
<keyword evidence="8" id="KW-1185">Reference proteome</keyword>
<dbReference type="Proteomes" id="UP000284021">
    <property type="component" value="Unassembled WGS sequence"/>
</dbReference>
<dbReference type="InterPro" id="IPR052195">
    <property type="entry name" value="Bact_Alkyl/Aryl-Sulfatase"/>
</dbReference>
<dbReference type="InterPro" id="IPR001279">
    <property type="entry name" value="Metallo-B-lactamas"/>
</dbReference>
<sequence length="662" mass="73158">MPLLSLPCLQRGLLAVFISASIAQPLSAAELVANQPASALTAASNAAVLNKLPFTDRTDYESVSRGLIAPFKGEIKNAAGKVIWSMPAYSFLDADKAPDSVNPSLWRLAQLSTHAGLFEVKERIYQVRGLDVSNMTIIEGDTGLFIIDPLTMAETAKAALDLYYQNRPHKPVIAVAYSHSHTDHFGGVRGVVNEADVKAGKVKIFAPSGFMEHVMSENVFAGTAMSRRAQFQFGTLLPRGEKGQVDAGMGKSLPVGGTITLIEPTDLIKDHYETRNIDGIEVEFQLTPGTEAPAEMNLYLPQLRALCMSENATQMMHNILTPRGALVRDAKAWSQYIDESLARYGDKSDVMFAQHNWPTWGSERISTMLADQRDMYAFLNDRTLHLMNQGLTPMEVAEQMKTLPGELEKKWYTRSYYGSLSHNSRAVYQRYLGFYDGNPANLNPLQPVDAGKHYVEAMGGGAAVLKLMRSALDKGDYRWAAQLGNHLVFAEPQNKDALELQAQAFEQLGYQSENALWRNIYLTGAFELRNGVPVYQSSSASSDMVKAMSPALFFDYLAIRLDSEKAQGHDMTLNWQFEDIDKPFALTLRNGVLTSREDSTNTQADVSVKMNKATLDKISQRQLDFPTAIKQGDIKLEGDGKKLGELLGMLDAFSPQFNIVTP</sequence>
<dbReference type="InterPro" id="IPR036527">
    <property type="entry name" value="SCP2_sterol-bd_dom_sf"/>
</dbReference>
<evidence type="ECO:0000259" key="6">
    <source>
        <dbReference type="SMART" id="SM00849"/>
    </source>
</evidence>